<feature type="region of interest" description="Disordered" evidence="9">
    <location>
        <begin position="1"/>
        <end position="46"/>
    </location>
</feature>
<name>A0A6J0TWR7_9SAUR</name>
<dbReference type="Pfam" id="PF15317">
    <property type="entry name" value="Lbh"/>
    <property type="match status" value="1"/>
</dbReference>
<evidence type="ECO:0000256" key="5">
    <source>
        <dbReference type="ARBA" id="ARBA00022490"/>
    </source>
</evidence>
<evidence type="ECO:0000256" key="2">
    <source>
        <dbReference type="ARBA" id="ARBA00004496"/>
    </source>
</evidence>
<dbReference type="PANTHER" id="PTHR14987:SF2">
    <property type="entry name" value="PROTEIN LBH"/>
    <property type="match status" value="1"/>
</dbReference>
<dbReference type="RefSeq" id="XP_020652981.2">
    <property type="nucleotide sequence ID" value="XM_020797322.2"/>
</dbReference>
<evidence type="ECO:0000256" key="8">
    <source>
        <dbReference type="ARBA" id="ARBA00023242"/>
    </source>
</evidence>
<dbReference type="CTD" id="79081"/>
<evidence type="ECO:0000256" key="4">
    <source>
        <dbReference type="ARBA" id="ARBA00017731"/>
    </source>
</evidence>
<keyword evidence="5" id="KW-0963">Cytoplasm</keyword>
<protein>
    <recommendedName>
        <fullName evidence="4">Protein LBH</fullName>
    </recommendedName>
</protein>
<evidence type="ECO:0000259" key="10">
    <source>
        <dbReference type="Pfam" id="PF15317"/>
    </source>
</evidence>
<sequence>MTERMGGCEGPEGSAEAYASCPMPTEEGLDPSTSDEGGLNADHEMQWLSARENLPLQAPSLDSQLFLSPPQGLGADLLGDPPSEPGEELSGEACEEMCIREAPEVSCRGRRHGLPPCGPLCPGATEQSLYEEDHYGQPWAGKDRLPSIVVEPSEGEVESGELRWPPETFSLLEEEGEDPDPDELFAEGEEALETGLSSFDSDVEEVLL</sequence>
<dbReference type="Proteomes" id="UP001652642">
    <property type="component" value="Chromosome 15"/>
</dbReference>
<evidence type="ECO:0000313" key="12">
    <source>
        <dbReference type="RefSeq" id="XP_020652981.2"/>
    </source>
</evidence>
<dbReference type="PRINTS" id="PR01881">
    <property type="entry name" value="LBHPROTEIN"/>
</dbReference>
<dbReference type="PANTHER" id="PTHR14987">
    <property type="entry name" value="PROTEIN LBH-RELATED"/>
    <property type="match status" value="1"/>
</dbReference>
<dbReference type="InterPro" id="IPR038990">
    <property type="entry name" value="LBH_dom"/>
</dbReference>
<gene>
    <name evidence="12" type="primary">LBHD1</name>
</gene>
<keyword evidence="7" id="KW-0804">Transcription</keyword>
<comment type="subcellular location">
    <subcellularLocation>
        <location evidence="2">Cytoplasm</location>
    </subcellularLocation>
    <subcellularLocation>
        <location evidence="1">Nucleus</location>
    </subcellularLocation>
</comment>
<proteinExistence type="inferred from homology"/>
<dbReference type="GeneID" id="110080971"/>
<evidence type="ECO:0000256" key="7">
    <source>
        <dbReference type="ARBA" id="ARBA00023163"/>
    </source>
</evidence>
<dbReference type="AlphaFoldDB" id="A0A6J0TWR7"/>
<comment type="similarity">
    <text evidence="3">Belongs to the LBH family.</text>
</comment>
<evidence type="ECO:0000256" key="3">
    <source>
        <dbReference type="ARBA" id="ARBA00010862"/>
    </source>
</evidence>
<evidence type="ECO:0000256" key="1">
    <source>
        <dbReference type="ARBA" id="ARBA00004123"/>
    </source>
</evidence>
<feature type="region of interest" description="Disordered" evidence="9">
    <location>
        <begin position="62"/>
        <end position="91"/>
    </location>
</feature>
<organism evidence="11 12">
    <name type="scientific">Pogona vitticeps</name>
    <name type="common">central bearded dragon</name>
    <dbReference type="NCBI Taxonomy" id="103695"/>
    <lineage>
        <taxon>Eukaryota</taxon>
        <taxon>Metazoa</taxon>
        <taxon>Chordata</taxon>
        <taxon>Craniata</taxon>
        <taxon>Vertebrata</taxon>
        <taxon>Euteleostomi</taxon>
        <taxon>Lepidosauria</taxon>
        <taxon>Squamata</taxon>
        <taxon>Bifurcata</taxon>
        <taxon>Unidentata</taxon>
        <taxon>Episquamata</taxon>
        <taxon>Toxicofera</taxon>
        <taxon>Iguania</taxon>
        <taxon>Acrodonta</taxon>
        <taxon>Agamidae</taxon>
        <taxon>Amphibolurinae</taxon>
        <taxon>Pogona</taxon>
    </lineage>
</organism>
<feature type="domain" description="LBH" evidence="10">
    <location>
        <begin position="137"/>
        <end position="179"/>
    </location>
</feature>
<dbReference type="GO" id="GO:0045893">
    <property type="term" value="P:positive regulation of DNA-templated transcription"/>
    <property type="evidence" value="ECO:0007669"/>
    <property type="project" value="TreeGrafter"/>
</dbReference>
<reference evidence="12" key="1">
    <citation type="submission" date="2025-08" db="UniProtKB">
        <authorList>
            <consortium name="RefSeq"/>
        </authorList>
    </citation>
    <scope>IDENTIFICATION</scope>
</reference>
<dbReference type="GO" id="GO:0005634">
    <property type="term" value="C:nucleus"/>
    <property type="evidence" value="ECO:0007669"/>
    <property type="project" value="UniProtKB-SubCell"/>
</dbReference>
<accession>A0A6J0TWR7</accession>
<evidence type="ECO:0000313" key="11">
    <source>
        <dbReference type="Proteomes" id="UP001652642"/>
    </source>
</evidence>
<dbReference type="InterPro" id="IPR013294">
    <property type="entry name" value="LBH"/>
</dbReference>
<keyword evidence="11" id="KW-1185">Reference proteome</keyword>
<evidence type="ECO:0000256" key="9">
    <source>
        <dbReference type="SAM" id="MobiDB-lite"/>
    </source>
</evidence>
<dbReference type="InterPro" id="IPR042945">
    <property type="entry name" value="LBH_dom_prot"/>
</dbReference>
<dbReference type="GO" id="GO:0005737">
    <property type="term" value="C:cytoplasm"/>
    <property type="evidence" value="ECO:0007669"/>
    <property type="project" value="UniProtKB-SubCell"/>
</dbReference>
<keyword evidence="6" id="KW-0805">Transcription regulation</keyword>
<keyword evidence="8" id="KW-0539">Nucleus</keyword>
<evidence type="ECO:0000256" key="6">
    <source>
        <dbReference type="ARBA" id="ARBA00023015"/>
    </source>
</evidence>